<evidence type="ECO:0008006" key="5">
    <source>
        <dbReference type="Google" id="ProtNLM"/>
    </source>
</evidence>
<reference evidence="3 4" key="1">
    <citation type="submission" date="2023-07" db="EMBL/GenBank/DDBJ databases">
        <title>Sorghum-associated microbial communities from plants grown in Nebraska, USA.</title>
        <authorList>
            <person name="Schachtman D."/>
        </authorList>
    </citation>
    <scope>NUCLEOTIDE SEQUENCE [LARGE SCALE GENOMIC DNA]</scope>
    <source>
        <strain evidence="3 4">3773</strain>
    </source>
</reference>
<evidence type="ECO:0000259" key="2">
    <source>
        <dbReference type="Pfam" id="PF25202"/>
    </source>
</evidence>
<feature type="domain" description="GmrSD restriction endonucleases N-terminal" evidence="1">
    <location>
        <begin position="13"/>
        <end position="190"/>
    </location>
</feature>
<dbReference type="RefSeq" id="WP_310028934.1">
    <property type="nucleotide sequence ID" value="NZ_JAVDVI010000028.1"/>
</dbReference>
<dbReference type="Pfam" id="PF25202">
    <property type="entry name" value="DUF7834"/>
    <property type="match status" value="1"/>
</dbReference>
<organism evidence="3 4">
    <name type="scientific">Flavobacterium arsenatis</name>
    <dbReference type="NCBI Taxonomy" id="1484332"/>
    <lineage>
        <taxon>Bacteria</taxon>
        <taxon>Pseudomonadati</taxon>
        <taxon>Bacteroidota</taxon>
        <taxon>Flavobacteriia</taxon>
        <taxon>Flavobacteriales</taxon>
        <taxon>Flavobacteriaceae</taxon>
        <taxon>Flavobacterium</taxon>
    </lineage>
</organism>
<proteinExistence type="predicted"/>
<dbReference type="InterPro" id="IPR057156">
    <property type="entry name" value="DUF7834"/>
</dbReference>
<keyword evidence="4" id="KW-1185">Reference proteome</keyword>
<dbReference type="EMBL" id="JAVDVI010000028">
    <property type="protein sequence ID" value="MDR6969654.1"/>
    <property type="molecule type" value="Genomic_DNA"/>
</dbReference>
<dbReference type="PANTHER" id="PTHR35149">
    <property type="entry name" value="SLL5132 PROTEIN"/>
    <property type="match status" value="1"/>
</dbReference>
<dbReference type="Proteomes" id="UP001255185">
    <property type="component" value="Unassembled WGS sequence"/>
</dbReference>
<evidence type="ECO:0000313" key="3">
    <source>
        <dbReference type="EMBL" id="MDR6969654.1"/>
    </source>
</evidence>
<dbReference type="PANTHER" id="PTHR35149:SF2">
    <property type="entry name" value="DUF262 DOMAIN-CONTAINING PROTEIN"/>
    <property type="match status" value="1"/>
</dbReference>
<sequence length="448" mass="53518">MNKLDPKIITVQDVITNDDLNIPEYQRPYKWTLKNVNQLIDDIFTHKQKSSYRLGTLVIHKEQKDGKTISNIVDGQQRTISLSLIAYAIYENFQKEIQEDAQLKSIDFDKLKILNIPFQSDITLFNIQNNYREISRRIRQFDISSIRFFFEKCELVQIELDDISEAFQFFDSQNSRGKDLEPHDLLKAFHLREMQKISTAEKLKAVEAWEEMNSNELAFLFENYLFRIRNWSKGFSARYFSKEEVDVFKGISFESKKNYPYSRIYRIGHFFTDNYNKDYQRNIDLNKADFPFQLDQIIINGKRFFEMIMYYNNIISNTNKLKKEAFPNFKKVIEVLETYEGRNRTGDSYVRTLFDCALIYYIDKYGIDEIELVIDKIFVWAYSLRMKLQAVQIASMDNHALEDNIFKAIRESLEPKRIMNYNVKPIEKNDSTKTEKIYEHFKQLKYAQ</sequence>
<protein>
    <recommendedName>
        <fullName evidence="5">DUF262 domain-containing protein</fullName>
    </recommendedName>
</protein>
<gene>
    <name evidence="3" type="ORF">J2X31_003688</name>
</gene>
<dbReference type="Pfam" id="PF03235">
    <property type="entry name" value="GmrSD_N"/>
    <property type="match status" value="1"/>
</dbReference>
<evidence type="ECO:0000313" key="4">
    <source>
        <dbReference type="Proteomes" id="UP001255185"/>
    </source>
</evidence>
<feature type="domain" description="DUF7834" evidence="2">
    <location>
        <begin position="201"/>
        <end position="435"/>
    </location>
</feature>
<dbReference type="InterPro" id="IPR004919">
    <property type="entry name" value="GmrSD_N"/>
</dbReference>
<accession>A0ABU1TUU6</accession>
<evidence type="ECO:0000259" key="1">
    <source>
        <dbReference type="Pfam" id="PF03235"/>
    </source>
</evidence>
<name>A0ABU1TUU6_9FLAO</name>
<comment type="caution">
    <text evidence="3">The sequence shown here is derived from an EMBL/GenBank/DDBJ whole genome shotgun (WGS) entry which is preliminary data.</text>
</comment>